<evidence type="ECO:0000313" key="12">
    <source>
        <dbReference type="EMBL" id="AOM64437.1"/>
    </source>
</evidence>
<evidence type="ECO:0000256" key="7">
    <source>
        <dbReference type="ARBA" id="ARBA00023125"/>
    </source>
</evidence>
<organism evidence="12">
    <name type="scientific">Rhodymenia pseudopalmata</name>
    <name type="common">Red alga</name>
    <dbReference type="NCBI Taxonomy" id="31502"/>
    <lineage>
        <taxon>Eukaryota</taxon>
        <taxon>Rhodophyta</taxon>
        <taxon>Florideophyceae</taxon>
        <taxon>Rhodymeniophycidae</taxon>
        <taxon>Rhodymeniales</taxon>
        <taxon>Rhodymeniaceae</taxon>
        <taxon>Rhodymenia</taxon>
    </lineage>
</organism>
<comment type="similarity">
    <text evidence="1">Belongs to the helicase family. DnaB subfamily.</text>
</comment>
<dbReference type="InterPro" id="IPR007693">
    <property type="entry name" value="DNA_helicase_DnaB-like_N"/>
</dbReference>
<accession>A0A1C9C7S8</accession>
<evidence type="ECO:0000256" key="6">
    <source>
        <dbReference type="ARBA" id="ARBA00022840"/>
    </source>
</evidence>
<dbReference type="GO" id="GO:0006260">
    <property type="term" value="P:DNA replication"/>
    <property type="evidence" value="ECO:0007669"/>
    <property type="project" value="UniProtKB-KW"/>
</dbReference>
<keyword evidence="3" id="KW-0547">Nucleotide-binding</keyword>
<evidence type="ECO:0000256" key="3">
    <source>
        <dbReference type="ARBA" id="ARBA00022741"/>
    </source>
</evidence>
<dbReference type="InterPro" id="IPR027417">
    <property type="entry name" value="P-loop_NTPase"/>
</dbReference>
<dbReference type="EC" id="5.6.2.3" evidence="9"/>
<feature type="domain" description="SF4 helicase" evidence="11">
    <location>
        <begin position="191"/>
        <end position="397"/>
    </location>
</feature>
<dbReference type="GO" id="GO:0005829">
    <property type="term" value="C:cytosol"/>
    <property type="evidence" value="ECO:0007669"/>
    <property type="project" value="TreeGrafter"/>
</dbReference>
<keyword evidence="5 12" id="KW-0347">Helicase</keyword>
<name>A0A1C9C7S8_RHOPU</name>
<dbReference type="GO" id="GO:0016787">
    <property type="term" value="F:hydrolase activity"/>
    <property type="evidence" value="ECO:0007669"/>
    <property type="project" value="UniProtKB-KW"/>
</dbReference>
<evidence type="ECO:0000256" key="10">
    <source>
        <dbReference type="ARBA" id="ARBA00048954"/>
    </source>
</evidence>
<dbReference type="PROSITE" id="PS51199">
    <property type="entry name" value="SF4_HELICASE"/>
    <property type="match status" value="2"/>
</dbReference>
<evidence type="ECO:0000256" key="5">
    <source>
        <dbReference type="ARBA" id="ARBA00022806"/>
    </source>
</evidence>
<keyword evidence="2" id="KW-0235">DNA replication</keyword>
<dbReference type="Gene3D" id="3.40.50.300">
    <property type="entry name" value="P-loop containing nucleotide triphosphate hydrolases"/>
    <property type="match status" value="2"/>
</dbReference>
<gene>
    <name evidence="12" type="primary">dnaB</name>
    <name evidence="12" type="ORF">Rhodyp_159</name>
</gene>
<keyword evidence="8" id="KW-0413">Isomerase</keyword>
<dbReference type="AlphaFoldDB" id="A0A1C9C7S8"/>
<geneLocation type="plastid" evidence="12"/>
<reference evidence="12" key="1">
    <citation type="journal article" date="2016" name="BMC Biol.">
        <title>Parallel evolution of highly conserved plastid genome architecture in red seaweeds and seed plants.</title>
        <authorList>
            <person name="Lee J."/>
            <person name="Cho C.H."/>
            <person name="Park S.I."/>
            <person name="Choi J.W."/>
            <person name="Song H.S."/>
            <person name="West J.A."/>
            <person name="Bhattacharya D."/>
            <person name="Yoon H.S."/>
        </authorList>
    </citation>
    <scope>NUCLEOTIDE SEQUENCE</scope>
</reference>
<feature type="domain" description="SF4 helicase" evidence="11">
    <location>
        <begin position="543"/>
        <end position="610"/>
    </location>
</feature>
<dbReference type="SUPFAM" id="SSF52540">
    <property type="entry name" value="P-loop containing nucleoside triphosphate hydrolases"/>
    <property type="match status" value="1"/>
</dbReference>
<dbReference type="InterPro" id="IPR016136">
    <property type="entry name" value="DNA_helicase_N/primase_C"/>
</dbReference>
<proteinExistence type="inferred from homology"/>
<dbReference type="InterPro" id="IPR007694">
    <property type="entry name" value="DNA_helicase_DnaB-like_C"/>
</dbReference>
<dbReference type="Pfam" id="PF00772">
    <property type="entry name" value="DnaB"/>
    <property type="match status" value="1"/>
</dbReference>
<dbReference type="SUPFAM" id="SSF48024">
    <property type="entry name" value="N-terminal domain of DnaB helicase"/>
    <property type="match status" value="1"/>
</dbReference>
<dbReference type="RefSeq" id="YP_009293755.1">
    <property type="nucleotide sequence ID" value="NC_031144.1"/>
</dbReference>
<dbReference type="GeneID" id="29069562"/>
<dbReference type="Gene3D" id="1.10.860.10">
    <property type="entry name" value="DNAb Helicase, Chain A"/>
    <property type="match status" value="1"/>
</dbReference>
<dbReference type="GO" id="GO:0005524">
    <property type="term" value="F:ATP binding"/>
    <property type="evidence" value="ECO:0007669"/>
    <property type="project" value="UniProtKB-KW"/>
</dbReference>
<dbReference type="GO" id="GO:0043139">
    <property type="term" value="F:5'-3' DNA helicase activity"/>
    <property type="evidence" value="ECO:0007669"/>
    <property type="project" value="UniProtKB-EC"/>
</dbReference>
<dbReference type="EMBL" id="KX284709">
    <property type="protein sequence ID" value="AOM64437.1"/>
    <property type="molecule type" value="Genomic_DNA"/>
</dbReference>
<keyword evidence="12" id="KW-0934">Plastid</keyword>
<keyword evidence="4" id="KW-0378">Hydrolase</keyword>
<keyword evidence="7" id="KW-0238">DNA-binding</keyword>
<comment type="catalytic activity">
    <reaction evidence="10">
        <text>ATP + H2O = ADP + phosphate + H(+)</text>
        <dbReference type="Rhea" id="RHEA:13065"/>
        <dbReference type="ChEBI" id="CHEBI:15377"/>
        <dbReference type="ChEBI" id="CHEBI:15378"/>
        <dbReference type="ChEBI" id="CHEBI:30616"/>
        <dbReference type="ChEBI" id="CHEBI:43474"/>
        <dbReference type="ChEBI" id="CHEBI:456216"/>
        <dbReference type="EC" id="5.6.2.3"/>
    </reaction>
</comment>
<evidence type="ECO:0000256" key="2">
    <source>
        <dbReference type="ARBA" id="ARBA00022705"/>
    </source>
</evidence>
<dbReference type="PANTHER" id="PTHR30153">
    <property type="entry name" value="REPLICATIVE DNA HELICASE DNAB"/>
    <property type="match status" value="1"/>
</dbReference>
<evidence type="ECO:0000256" key="4">
    <source>
        <dbReference type="ARBA" id="ARBA00022801"/>
    </source>
</evidence>
<sequence>MYFHPLPPQNCLEENILLGMILINPTLFSKIIPLIDAKAFFLEENAVIYKHLLNLYKKNRLYTTQLIYSLENNENFNSIGGIEKILSLMKKSQFFTVSINGYRYAEEIIKDMHNNYIKRLMMQYASSITTLAYVKNFPSHKLYNRASNYLDITSSEIPKNSIIDFKELVEQFLSKLNSKTKDLNNVTGRQQDIFKEKISSGFYEIDKLTNGIVNGDLIVVAGRPSMGKTSLAINIVKNICDKMNIGISIFSLEMSKTQILAKLISIASKINTRKILSKTLSEDDFKRINRVCNKLKQSNIYLNDATEISIDYIEYTSKILHKETKYVDVIVVDYLQLIQVEEFNYPTRQQELSYITRKLKLLAQNLYVPLIILSQLNRSIENRLNKEPILSDLRESGCLNKKKLFNIDWINQLSIVNIFENIKKSYQAVIKRVNINLCIEEKANQILKTYIVTQYIYQTEHYVRKNIEATYQHRIHSNSRWIKQYNIIDNDYICKRNTFCKHKEVSEKISIKILKFNKKSTAYDVGCYKNLYFVHENIILHNSIEQDADIVMILHQKETTENKDNKQSEEENSSKTIDVSLCKNRNGPTGVFQMLFSLENTVFSAIKSCK</sequence>
<evidence type="ECO:0000256" key="9">
    <source>
        <dbReference type="ARBA" id="ARBA00044969"/>
    </source>
</evidence>
<dbReference type="Pfam" id="PF03796">
    <property type="entry name" value="DnaB_C"/>
    <property type="match status" value="1"/>
</dbReference>
<dbReference type="PANTHER" id="PTHR30153:SF2">
    <property type="entry name" value="REPLICATIVE DNA HELICASE"/>
    <property type="match status" value="1"/>
</dbReference>
<keyword evidence="6" id="KW-0067">ATP-binding</keyword>
<dbReference type="GO" id="GO:0003677">
    <property type="term" value="F:DNA binding"/>
    <property type="evidence" value="ECO:0007669"/>
    <property type="project" value="UniProtKB-KW"/>
</dbReference>
<evidence type="ECO:0000256" key="1">
    <source>
        <dbReference type="ARBA" id="ARBA00008428"/>
    </source>
</evidence>
<protein>
    <recommendedName>
        <fullName evidence="9">DNA 5'-3' helicase</fullName>
        <ecNumber evidence="9">5.6.2.3</ecNumber>
    </recommendedName>
</protein>
<evidence type="ECO:0000256" key="8">
    <source>
        <dbReference type="ARBA" id="ARBA00023235"/>
    </source>
</evidence>
<dbReference type="InterPro" id="IPR036185">
    <property type="entry name" value="DNA_heli_DnaB-like_N_sf"/>
</dbReference>
<evidence type="ECO:0000259" key="11">
    <source>
        <dbReference type="PROSITE" id="PS51199"/>
    </source>
</evidence>